<dbReference type="Proteomes" id="UP000295764">
    <property type="component" value="Unassembled WGS sequence"/>
</dbReference>
<dbReference type="GO" id="GO:0008270">
    <property type="term" value="F:zinc ion binding"/>
    <property type="evidence" value="ECO:0007669"/>
    <property type="project" value="InterPro"/>
</dbReference>
<proteinExistence type="inferred from homology"/>
<dbReference type="EMBL" id="SNVW01000004">
    <property type="protein sequence ID" value="TDN44751.1"/>
    <property type="molecule type" value="Genomic_DNA"/>
</dbReference>
<dbReference type="PANTHER" id="PTHR43401:SF2">
    <property type="entry name" value="L-THREONINE 3-DEHYDROGENASE"/>
    <property type="match status" value="1"/>
</dbReference>
<dbReference type="Gene3D" id="3.90.180.10">
    <property type="entry name" value="Medium-chain alcohol dehydrogenases, catalytic domain"/>
    <property type="match status" value="1"/>
</dbReference>
<evidence type="ECO:0000256" key="3">
    <source>
        <dbReference type="ARBA" id="ARBA00022833"/>
    </source>
</evidence>
<feature type="domain" description="Alcohol dehydrogenase-like N-terminal" evidence="7">
    <location>
        <begin position="28"/>
        <end position="136"/>
    </location>
</feature>
<dbReference type="InterPro" id="IPR002328">
    <property type="entry name" value="ADH_Zn_CS"/>
</dbReference>
<evidence type="ECO:0000313" key="9">
    <source>
        <dbReference type="Proteomes" id="UP000295764"/>
    </source>
</evidence>
<keyword evidence="2 5" id="KW-0479">Metal-binding</keyword>
<accession>A0A4R6DJ21</accession>
<dbReference type="NCBIfam" id="NF003808">
    <property type="entry name" value="PRK05396.1"/>
    <property type="match status" value="1"/>
</dbReference>
<comment type="caution">
    <text evidence="8">The sequence shown here is derived from an EMBL/GenBank/DDBJ whole genome shotgun (WGS) entry which is preliminary data.</text>
</comment>
<dbReference type="Pfam" id="PF00107">
    <property type="entry name" value="ADH_zinc_N"/>
    <property type="match status" value="1"/>
</dbReference>
<dbReference type="Pfam" id="PF08240">
    <property type="entry name" value="ADH_N"/>
    <property type="match status" value="1"/>
</dbReference>
<evidence type="ECO:0000259" key="7">
    <source>
        <dbReference type="Pfam" id="PF08240"/>
    </source>
</evidence>
<comment type="cofactor">
    <cofactor evidence="1 5">
        <name>Zn(2+)</name>
        <dbReference type="ChEBI" id="CHEBI:29105"/>
    </cofactor>
</comment>
<evidence type="ECO:0000313" key="8">
    <source>
        <dbReference type="EMBL" id="TDN44751.1"/>
    </source>
</evidence>
<reference evidence="8 9" key="1">
    <citation type="submission" date="2019-03" db="EMBL/GenBank/DDBJ databases">
        <title>Genomic analyses of the natural microbiome of Caenorhabditis elegans.</title>
        <authorList>
            <person name="Samuel B."/>
        </authorList>
    </citation>
    <scope>NUCLEOTIDE SEQUENCE [LARGE SCALE GENOMIC DNA]</scope>
    <source>
        <strain evidence="8 9">JUb65</strain>
    </source>
</reference>
<keyword evidence="3 5" id="KW-0862">Zinc</keyword>
<protein>
    <submittedName>
        <fullName evidence="8">L-threonine 3-dehydrogenase</fullName>
    </submittedName>
</protein>
<feature type="domain" description="Alcohol dehydrogenase-like C-terminal" evidence="6">
    <location>
        <begin position="177"/>
        <end position="310"/>
    </location>
</feature>
<dbReference type="SUPFAM" id="SSF51735">
    <property type="entry name" value="NAD(P)-binding Rossmann-fold domains"/>
    <property type="match status" value="1"/>
</dbReference>
<name>A0A4R6DJ21_9MICO</name>
<dbReference type="Gene3D" id="3.40.50.720">
    <property type="entry name" value="NAD(P)-binding Rossmann-like Domain"/>
    <property type="match status" value="1"/>
</dbReference>
<dbReference type="PANTHER" id="PTHR43401">
    <property type="entry name" value="L-THREONINE 3-DEHYDROGENASE"/>
    <property type="match status" value="1"/>
</dbReference>
<gene>
    <name evidence="8" type="ORF">EDF64_104154</name>
</gene>
<evidence type="ECO:0000259" key="6">
    <source>
        <dbReference type="Pfam" id="PF00107"/>
    </source>
</evidence>
<dbReference type="AlphaFoldDB" id="A0A4R6DJ21"/>
<dbReference type="InterPro" id="IPR036291">
    <property type="entry name" value="NAD(P)-bd_dom_sf"/>
</dbReference>
<dbReference type="InterPro" id="IPR050129">
    <property type="entry name" value="Zn_alcohol_dh"/>
</dbReference>
<dbReference type="InterPro" id="IPR013149">
    <property type="entry name" value="ADH-like_C"/>
</dbReference>
<comment type="similarity">
    <text evidence="5">Belongs to the zinc-containing alcohol dehydrogenase family.</text>
</comment>
<dbReference type="SUPFAM" id="SSF50129">
    <property type="entry name" value="GroES-like"/>
    <property type="match status" value="1"/>
</dbReference>
<dbReference type="PROSITE" id="PS00059">
    <property type="entry name" value="ADH_ZINC"/>
    <property type="match status" value="1"/>
</dbReference>
<evidence type="ECO:0000256" key="1">
    <source>
        <dbReference type="ARBA" id="ARBA00001947"/>
    </source>
</evidence>
<keyword evidence="4" id="KW-0560">Oxidoreductase</keyword>
<organism evidence="8 9">
    <name type="scientific">Curtobacterium flaccumfaciens</name>
    <dbReference type="NCBI Taxonomy" id="2035"/>
    <lineage>
        <taxon>Bacteria</taxon>
        <taxon>Bacillati</taxon>
        <taxon>Actinomycetota</taxon>
        <taxon>Actinomycetes</taxon>
        <taxon>Micrococcales</taxon>
        <taxon>Microbacteriaceae</taxon>
        <taxon>Curtobacterium</taxon>
    </lineage>
</organism>
<evidence type="ECO:0000256" key="4">
    <source>
        <dbReference type="ARBA" id="ARBA00023002"/>
    </source>
</evidence>
<evidence type="ECO:0000256" key="5">
    <source>
        <dbReference type="RuleBase" id="RU361277"/>
    </source>
</evidence>
<dbReference type="GO" id="GO:0016491">
    <property type="term" value="F:oxidoreductase activity"/>
    <property type="evidence" value="ECO:0007669"/>
    <property type="project" value="UniProtKB-KW"/>
</dbReference>
<dbReference type="InterPro" id="IPR011032">
    <property type="entry name" value="GroES-like_sf"/>
</dbReference>
<dbReference type="InterPro" id="IPR013154">
    <property type="entry name" value="ADH-like_N"/>
</dbReference>
<sequence>MTPMRALYKPDAAPGLTMTERPVPVPTEDEVLIRVLRTGICGTDLHIRRWDDWAASAVTTPLVPGHEFFGEVVEVGAAVRDVAVGDQVSGEGHIVCGTCRNCRAGRRQMCIRTKGLGVQRDGAFAEYLTLPGANVWVHHTDVDPDVGALFDPLGNAVHTALAFPLVGEDVLVTGCGPIGLMAIAVARHAGARFVVGTDVSAARLAMATAMGADLGVDVSGGDGTAVLRAAQERLGMREGFDVGFEMSGAPSALPSMVETMNHGGHIAMLGLPTGSIAVDWGKVVTHMLTVKGIYGREMFETWQTMSSMLQTSAVLRERIGSIVSQRFAARDWEAAFAAAASADGGKVVIDWTEI</sequence>
<evidence type="ECO:0000256" key="2">
    <source>
        <dbReference type="ARBA" id="ARBA00022723"/>
    </source>
</evidence>